<sequence length="281" mass="32843">MSNLHTIKETIYFVKRKIVHIYFLHAALLRCMRVCMHDIMSMHLVVATVWFTISLTLCSGFTQYIMSGGQAYGFITELFFDVFSSKELHCFYEDFMLYSDISISTRVVDTESQLLHMRIRSPSKNISKWYEGIDQAEFSGMLREGGTYEICTKVDVTGTRHVRLMLVIYAHHRETKNKANKLKKEHHETTEKMNESISNLREMIASSAFALKQLKSTRDIHLQIKNANNIDMFSLMQTIVILCTSIVQFWFNIWIKCCAKRKKKHDDIVKYKTSFIIKGFV</sequence>
<keyword evidence="3 7" id="KW-0812">Transmembrane</keyword>
<evidence type="ECO:0000313" key="9">
    <source>
        <dbReference type="WBParaSite" id="maker-PairedContig_555-snap-gene-0.7-mRNA-1"/>
    </source>
</evidence>
<keyword evidence="4" id="KW-0732">Signal</keyword>
<comment type="subcellular location">
    <subcellularLocation>
        <location evidence="1">Membrane</location>
        <topology evidence="1">Single-pass type I membrane protein</topology>
    </subcellularLocation>
</comment>
<organism evidence="9">
    <name type="scientific">Wuchereria bancrofti</name>
    <dbReference type="NCBI Taxonomy" id="6293"/>
    <lineage>
        <taxon>Eukaryota</taxon>
        <taxon>Metazoa</taxon>
        <taxon>Ecdysozoa</taxon>
        <taxon>Nematoda</taxon>
        <taxon>Chromadorea</taxon>
        <taxon>Rhabditida</taxon>
        <taxon>Spirurina</taxon>
        <taxon>Spiruromorpha</taxon>
        <taxon>Filarioidea</taxon>
        <taxon>Onchocercidae</taxon>
        <taxon>Wuchereria</taxon>
    </lineage>
</organism>
<evidence type="ECO:0000256" key="6">
    <source>
        <dbReference type="ARBA" id="ARBA00023136"/>
    </source>
</evidence>
<evidence type="ECO:0000256" key="7">
    <source>
        <dbReference type="SAM" id="Phobius"/>
    </source>
</evidence>
<reference evidence="9" key="1">
    <citation type="submission" date="2016-11" db="UniProtKB">
        <authorList>
            <consortium name="WormBaseParasite"/>
        </authorList>
    </citation>
    <scope>IDENTIFICATION</scope>
    <source>
        <strain evidence="9">pt0022</strain>
    </source>
</reference>
<name>A0A1I8EWQ0_WUCBA</name>
<protein>
    <submittedName>
        <fullName evidence="9">GOLD domain-containing protein</fullName>
    </submittedName>
</protein>
<keyword evidence="5 7" id="KW-1133">Transmembrane helix</keyword>
<evidence type="ECO:0000259" key="8">
    <source>
        <dbReference type="SMART" id="SM01190"/>
    </source>
</evidence>
<dbReference type="Pfam" id="PF01105">
    <property type="entry name" value="EMP24_GP25L"/>
    <property type="match status" value="1"/>
</dbReference>
<dbReference type="SMART" id="SM01190">
    <property type="entry name" value="EMP24_GP25L"/>
    <property type="match status" value="1"/>
</dbReference>
<evidence type="ECO:0000256" key="2">
    <source>
        <dbReference type="ARBA" id="ARBA00007104"/>
    </source>
</evidence>
<dbReference type="PANTHER" id="PTHR22811">
    <property type="entry name" value="TRANSMEMBRANE EMP24 DOMAIN-CONTAINING PROTEIN"/>
    <property type="match status" value="1"/>
</dbReference>
<comment type="similarity">
    <text evidence="2">Belongs to the EMP24/GP25L family.</text>
</comment>
<keyword evidence="6 7" id="KW-0472">Membrane</keyword>
<evidence type="ECO:0000256" key="5">
    <source>
        <dbReference type="ARBA" id="ARBA00022989"/>
    </source>
</evidence>
<accession>A0A1I8EWQ0</accession>
<evidence type="ECO:0000256" key="4">
    <source>
        <dbReference type="ARBA" id="ARBA00022729"/>
    </source>
</evidence>
<evidence type="ECO:0000256" key="3">
    <source>
        <dbReference type="ARBA" id="ARBA00022692"/>
    </source>
</evidence>
<dbReference type="GO" id="GO:0016020">
    <property type="term" value="C:membrane"/>
    <property type="evidence" value="ECO:0007669"/>
    <property type="project" value="UniProtKB-SubCell"/>
</dbReference>
<dbReference type="WBParaSite" id="maker-PairedContig_555-snap-gene-0.7-mRNA-1">
    <property type="protein sequence ID" value="maker-PairedContig_555-snap-gene-0.7-mRNA-1"/>
    <property type="gene ID" value="maker-PairedContig_555-snap-gene-0.7"/>
</dbReference>
<feature type="domain" description="GOLD" evidence="8">
    <location>
        <begin position="77"/>
        <end position="252"/>
    </location>
</feature>
<dbReference type="InterPro" id="IPR015720">
    <property type="entry name" value="Emp24-like"/>
</dbReference>
<dbReference type="AlphaFoldDB" id="A0A1I8EWQ0"/>
<proteinExistence type="inferred from homology"/>
<evidence type="ECO:0000256" key="1">
    <source>
        <dbReference type="ARBA" id="ARBA00004479"/>
    </source>
</evidence>
<feature type="transmembrane region" description="Helical" evidence="7">
    <location>
        <begin position="44"/>
        <end position="66"/>
    </location>
</feature>
<dbReference type="InterPro" id="IPR009038">
    <property type="entry name" value="GOLD_dom"/>
</dbReference>
<feature type="transmembrane region" description="Helical" evidence="7">
    <location>
        <begin position="232"/>
        <end position="255"/>
    </location>
</feature>